<evidence type="ECO:0000256" key="2">
    <source>
        <dbReference type="ARBA" id="ARBA00022643"/>
    </source>
</evidence>
<sequence>MKVLGVSGSPIKNSSTDKALRHALDATGLETEFVKLKDYTVAPCQACLGCVETNTCVIQDDGIMLAEKAKEADALIIGGFTPYSSLDARTKAFIERLYPLRHTHGFMAGKPGGAIITCAVPHGADMLPPAFDFGSNAIRFYMMEEGMEFLGAVRVEGNVPCIKCGHGDECKMTGITMLYGSGSTVESVGVQCFEEQPAAMQAAVELGKAIAAKLDKK</sequence>
<proteinExistence type="predicted"/>
<dbReference type="InterPro" id="IPR005025">
    <property type="entry name" value="FMN_Rdtase-like_dom"/>
</dbReference>
<keyword evidence="2" id="KW-0288">FMN</keyword>
<evidence type="ECO:0000313" key="5">
    <source>
        <dbReference type="Proteomes" id="UP000184603"/>
    </source>
</evidence>
<dbReference type="Proteomes" id="UP000184603">
    <property type="component" value="Unassembled WGS sequence"/>
</dbReference>
<dbReference type="PANTHER" id="PTHR43278">
    <property type="entry name" value="NAD(P)H-DEPENDENT FMN-CONTAINING OXIDOREDUCTASE YWQN-RELATED"/>
    <property type="match status" value="1"/>
</dbReference>
<dbReference type="OrthoDB" id="9790975at2"/>
<keyword evidence="1" id="KW-0285">Flavoprotein</keyword>
<dbReference type="Gene3D" id="3.40.50.360">
    <property type="match status" value="1"/>
</dbReference>
<keyword evidence="5" id="KW-1185">Reference proteome</keyword>
<dbReference type="STRING" id="1121416.SAMN02745220_03719"/>
<evidence type="ECO:0000259" key="3">
    <source>
        <dbReference type="Pfam" id="PF03358"/>
    </source>
</evidence>
<dbReference type="EMBL" id="FRFE01000021">
    <property type="protein sequence ID" value="SHO50944.1"/>
    <property type="molecule type" value="Genomic_DNA"/>
</dbReference>
<dbReference type="SUPFAM" id="SSF52218">
    <property type="entry name" value="Flavoproteins"/>
    <property type="match status" value="1"/>
</dbReference>
<evidence type="ECO:0000313" key="4">
    <source>
        <dbReference type="EMBL" id="SHO50944.1"/>
    </source>
</evidence>
<dbReference type="Pfam" id="PF03358">
    <property type="entry name" value="FMN_red"/>
    <property type="match status" value="1"/>
</dbReference>
<dbReference type="InterPro" id="IPR029039">
    <property type="entry name" value="Flavoprotein-like_sf"/>
</dbReference>
<dbReference type="GO" id="GO:0016491">
    <property type="term" value="F:oxidoreductase activity"/>
    <property type="evidence" value="ECO:0007669"/>
    <property type="project" value="InterPro"/>
</dbReference>
<protein>
    <submittedName>
        <fullName evidence="4">Multimeric flavodoxin WrbA</fullName>
    </submittedName>
</protein>
<gene>
    <name evidence="4" type="ORF">SAMN02745220_03719</name>
</gene>
<accession>A0A1M7YE72</accession>
<name>A0A1M7YE72_9BACT</name>
<feature type="domain" description="NADPH-dependent FMN reductase-like" evidence="3">
    <location>
        <begin position="1"/>
        <end position="124"/>
    </location>
</feature>
<evidence type="ECO:0000256" key="1">
    <source>
        <dbReference type="ARBA" id="ARBA00022630"/>
    </source>
</evidence>
<organism evidence="4 5">
    <name type="scientific">Desulfopila aestuarii DSM 18488</name>
    <dbReference type="NCBI Taxonomy" id="1121416"/>
    <lineage>
        <taxon>Bacteria</taxon>
        <taxon>Pseudomonadati</taxon>
        <taxon>Thermodesulfobacteriota</taxon>
        <taxon>Desulfobulbia</taxon>
        <taxon>Desulfobulbales</taxon>
        <taxon>Desulfocapsaceae</taxon>
        <taxon>Desulfopila</taxon>
    </lineage>
</organism>
<dbReference type="InterPro" id="IPR051796">
    <property type="entry name" value="ISF_SsuE-like"/>
</dbReference>
<dbReference type="RefSeq" id="WP_073615169.1">
    <property type="nucleotide sequence ID" value="NZ_FRFE01000021.1"/>
</dbReference>
<dbReference type="AlphaFoldDB" id="A0A1M7YE72"/>
<dbReference type="PANTHER" id="PTHR43278:SF4">
    <property type="entry name" value="NAD(P)H-DEPENDENT FMN-CONTAINING OXIDOREDUCTASE YWQN-RELATED"/>
    <property type="match status" value="1"/>
</dbReference>
<reference evidence="4 5" key="1">
    <citation type="submission" date="2016-12" db="EMBL/GenBank/DDBJ databases">
        <authorList>
            <person name="Song W.-J."/>
            <person name="Kurnit D.M."/>
        </authorList>
    </citation>
    <scope>NUCLEOTIDE SEQUENCE [LARGE SCALE GENOMIC DNA]</scope>
    <source>
        <strain evidence="4 5">DSM 18488</strain>
    </source>
</reference>